<keyword evidence="1" id="KW-0812">Transmembrane</keyword>
<keyword evidence="1" id="KW-0472">Membrane</keyword>
<dbReference type="AlphaFoldDB" id="A0A0D0C0Y6"/>
<reference evidence="2 3" key="1">
    <citation type="submission" date="2014-04" db="EMBL/GenBank/DDBJ databases">
        <title>Evolutionary Origins and Diversification of the Mycorrhizal Mutualists.</title>
        <authorList>
            <consortium name="DOE Joint Genome Institute"/>
            <consortium name="Mycorrhizal Genomics Consortium"/>
            <person name="Kohler A."/>
            <person name="Kuo A."/>
            <person name="Nagy L.G."/>
            <person name="Floudas D."/>
            <person name="Copeland A."/>
            <person name="Barry K.W."/>
            <person name="Cichocki N."/>
            <person name="Veneault-Fourrey C."/>
            <person name="LaButti K."/>
            <person name="Lindquist E.A."/>
            <person name="Lipzen A."/>
            <person name="Lundell T."/>
            <person name="Morin E."/>
            <person name="Murat C."/>
            <person name="Riley R."/>
            <person name="Ohm R."/>
            <person name="Sun H."/>
            <person name="Tunlid A."/>
            <person name="Henrissat B."/>
            <person name="Grigoriev I.V."/>
            <person name="Hibbett D.S."/>
            <person name="Martin F."/>
        </authorList>
    </citation>
    <scope>NUCLEOTIDE SEQUENCE [LARGE SCALE GENOMIC DNA]</scope>
    <source>
        <strain evidence="2 3">FD-317 M1</strain>
    </source>
</reference>
<evidence type="ECO:0000313" key="2">
    <source>
        <dbReference type="EMBL" id="KIK51347.1"/>
    </source>
</evidence>
<protein>
    <submittedName>
        <fullName evidence="2">Uncharacterized protein</fullName>
    </submittedName>
</protein>
<dbReference type="EMBL" id="KN834865">
    <property type="protein sequence ID" value="KIK51347.1"/>
    <property type="molecule type" value="Genomic_DNA"/>
</dbReference>
<keyword evidence="3" id="KW-1185">Reference proteome</keyword>
<organism evidence="2 3">
    <name type="scientific">Collybiopsis luxurians FD-317 M1</name>
    <dbReference type="NCBI Taxonomy" id="944289"/>
    <lineage>
        <taxon>Eukaryota</taxon>
        <taxon>Fungi</taxon>
        <taxon>Dikarya</taxon>
        <taxon>Basidiomycota</taxon>
        <taxon>Agaricomycotina</taxon>
        <taxon>Agaricomycetes</taxon>
        <taxon>Agaricomycetidae</taxon>
        <taxon>Agaricales</taxon>
        <taxon>Marasmiineae</taxon>
        <taxon>Omphalotaceae</taxon>
        <taxon>Collybiopsis</taxon>
        <taxon>Collybiopsis luxurians</taxon>
    </lineage>
</organism>
<feature type="transmembrane region" description="Helical" evidence="1">
    <location>
        <begin position="100"/>
        <end position="121"/>
    </location>
</feature>
<keyword evidence="1" id="KW-1133">Transmembrane helix</keyword>
<dbReference type="OrthoDB" id="3265563at2759"/>
<proteinExistence type="predicted"/>
<feature type="transmembrane region" description="Helical" evidence="1">
    <location>
        <begin position="72"/>
        <end position="94"/>
    </location>
</feature>
<accession>A0A0D0C0Y6</accession>
<name>A0A0D0C0Y6_9AGAR</name>
<dbReference type="Proteomes" id="UP000053593">
    <property type="component" value="Unassembled WGS sequence"/>
</dbReference>
<dbReference type="HOGENOM" id="CLU_1986864_0_0_1"/>
<gene>
    <name evidence="2" type="ORF">GYMLUDRAFT_181521</name>
</gene>
<evidence type="ECO:0000256" key="1">
    <source>
        <dbReference type="SAM" id="Phobius"/>
    </source>
</evidence>
<sequence length="132" mass="14672">MLTKGFSNTASEANFDLALKGTNFLFGFYYANAAFNLILTLLIAGRIWWVVQQSRRAYLGNHYSLCDKKFKAIITVLLECGILYPISLIAHAVVEGNSDILSIPVDLTAVTIQLAVSYYTFSNFNSDMSNDI</sequence>
<evidence type="ECO:0000313" key="3">
    <source>
        <dbReference type="Proteomes" id="UP000053593"/>
    </source>
</evidence>
<feature type="transmembrane region" description="Helical" evidence="1">
    <location>
        <begin position="29"/>
        <end position="51"/>
    </location>
</feature>